<name>A0A166KNH8_9AGAM</name>
<dbReference type="InterPro" id="IPR032675">
    <property type="entry name" value="LRR_dom_sf"/>
</dbReference>
<dbReference type="AlphaFoldDB" id="A0A166KNH8"/>
<evidence type="ECO:0000313" key="1">
    <source>
        <dbReference type="EMBL" id="KZP22091.1"/>
    </source>
</evidence>
<sequence length="140" mass="15828">MIACLLGAKDRLHRLKKLTFGGYVDWDISCQDISAVFATVPKLRFLRFHHLSSGGTRLQLPWKQLHELTMDGELSAHNCLDILETTPSLQKCEFWIGVTETENTHASSSIILPMLRCMTICFTNNPQDLPYFLSAVHLPA</sequence>
<dbReference type="Proteomes" id="UP000076532">
    <property type="component" value="Unassembled WGS sequence"/>
</dbReference>
<proteinExistence type="predicted"/>
<reference evidence="1 2" key="1">
    <citation type="journal article" date="2016" name="Mol. Biol. Evol.">
        <title>Comparative Genomics of Early-Diverging Mushroom-Forming Fungi Provides Insights into the Origins of Lignocellulose Decay Capabilities.</title>
        <authorList>
            <person name="Nagy L.G."/>
            <person name="Riley R."/>
            <person name="Tritt A."/>
            <person name="Adam C."/>
            <person name="Daum C."/>
            <person name="Floudas D."/>
            <person name="Sun H."/>
            <person name="Yadav J.S."/>
            <person name="Pangilinan J."/>
            <person name="Larsson K.H."/>
            <person name="Matsuura K."/>
            <person name="Barry K."/>
            <person name="Labutti K."/>
            <person name="Kuo R."/>
            <person name="Ohm R.A."/>
            <person name="Bhattacharya S.S."/>
            <person name="Shirouzu T."/>
            <person name="Yoshinaga Y."/>
            <person name="Martin F.M."/>
            <person name="Grigoriev I.V."/>
            <person name="Hibbett D.S."/>
        </authorList>
    </citation>
    <scope>NUCLEOTIDE SEQUENCE [LARGE SCALE GENOMIC DNA]</scope>
    <source>
        <strain evidence="1 2">CBS 109695</strain>
    </source>
</reference>
<feature type="non-terminal residue" evidence="1">
    <location>
        <position position="140"/>
    </location>
</feature>
<dbReference type="Gene3D" id="3.80.10.10">
    <property type="entry name" value="Ribonuclease Inhibitor"/>
    <property type="match status" value="1"/>
</dbReference>
<protein>
    <recommendedName>
        <fullName evidence="3">F-box domain-containing protein</fullName>
    </recommendedName>
</protein>
<evidence type="ECO:0008006" key="3">
    <source>
        <dbReference type="Google" id="ProtNLM"/>
    </source>
</evidence>
<gene>
    <name evidence="1" type="ORF">FIBSPDRAFT_787635</name>
</gene>
<organism evidence="1 2">
    <name type="scientific">Athelia psychrophila</name>
    <dbReference type="NCBI Taxonomy" id="1759441"/>
    <lineage>
        <taxon>Eukaryota</taxon>
        <taxon>Fungi</taxon>
        <taxon>Dikarya</taxon>
        <taxon>Basidiomycota</taxon>
        <taxon>Agaricomycotina</taxon>
        <taxon>Agaricomycetes</taxon>
        <taxon>Agaricomycetidae</taxon>
        <taxon>Atheliales</taxon>
        <taxon>Atheliaceae</taxon>
        <taxon>Athelia</taxon>
    </lineage>
</organism>
<keyword evidence="2" id="KW-1185">Reference proteome</keyword>
<dbReference type="EMBL" id="KV417542">
    <property type="protein sequence ID" value="KZP22091.1"/>
    <property type="molecule type" value="Genomic_DNA"/>
</dbReference>
<accession>A0A166KNH8</accession>
<dbReference type="OrthoDB" id="3249706at2759"/>
<evidence type="ECO:0000313" key="2">
    <source>
        <dbReference type="Proteomes" id="UP000076532"/>
    </source>
</evidence>